<keyword evidence="6" id="KW-0256">Endoplasmic reticulum</keyword>
<proteinExistence type="inferred from homology"/>
<comment type="caution">
    <text evidence="11">The sequence shown here is derived from an EMBL/GenBank/DDBJ whole genome shotgun (WGS) entry which is preliminary data.</text>
</comment>
<dbReference type="InterPro" id="IPR050899">
    <property type="entry name" value="DDRGK_domain-containing"/>
</dbReference>
<dbReference type="Proteomes" id="UP000271974">
    <property type="component" value="Unassembled WGS sequence"/>
</dbReference>
<dbReference type="GO" id="GO:0044389">
    <property type="term" value="F:ubiquitin-like protein ligase binding"/>
    <property type="evidence" value="ECO:0007669"/>
    <property type="project" value="TreeGrafter"/>
</dbReference>
<feature type="region of interest" description="Disordered" evidence="9">
    <location>
        <begin position="31"/>
        <end position="166"/>
    </location>
</feature>
<dbReference type="InterPro" id="IPR036388">
    <property type="entry name" value="WH-like_DNA-bd_sf"/>
</dbReference>
<dbReference type="InterPro" id="IPR019153">
    <property type="entry name" value="DDRGK_dom-contain"/>
</dbReference>
<evidence type="ECO:0000256" key="8">
    <source>
        <dbReference type="ARBA" id="ARBA00023136"/>
    </source>
</evidence>
<name>A0A3S1BAJ1_ELYCH</name>
<dbReference type="InterPro" id="IPR036390">
    <property type="entry name" value="WH_DNA-bd_sf"/>
</dbReference>
<dbReference type="OrthoDB" id="2285710at2759"/>
<organism evidence="11 12">
    <name type="scientific">Elysia chlorotica</name>
    <name type="common">Eastern emerald elysia</name>
    <name type="synonym">Sea slug</name>
    <dbReference type="NCBI Taxonomy" id="188477"/>
    <lineage>
        <taxon>Eukaryota</taxon>
        <taxon>Metazoa</taxon>
        <taxon>Spiralia</taxon>
        <taxon>Lophotrochozoa</taxon>
        <taxon>Mollusca</taxon>
        <taxon>Gastropoda</taxon>
        <taxon>Heterobranchia</taxon>
        <taxon>Euthyneura</taxon>
        <taxon>Panpulmonata</taxon>
        <taxon>Sacoglossa</taxon>
        <taxon>Placobranchoidea</taxon>
        <taxon>Plakobranchidae</taxon>
        <taxon>Elysia</taxon>
    </lineage>
</organism>
<comment type="similarity">
    <text evidence="2">Belongs to the DDRGK1 family.</text>
</comment>
<dbReference type="STRING" id="188477.A0A3S1BAJ1"/>
<evidence type="ECO:0000256" key="6">
    <source>
        <dbReference type="ARBA" id="ARBA00022824"/>
    </source>
</evidence>
<dbReference type="PANTHER" id="PTHR48176:SF1">
    <property type="entry name" value="DDRGK DOMAIN-CONTAINING PROTEIN 1"/>
    <property type="match status" value="1"/>
</dbReference>
<evidence type="ECO:0000256" key="7">
    <source>
        <dbReference type="ARBA" id="ARBA00022989"/>
    </source>
</evidence>
<protein>
    <recommendedName>
        <fullName evidence="3">DDRGK domain-containing protein 1</fullName>
    </recommendedName>
</protein>
<keyword evidence="7 10" id="KW-1133">Transmembrane helix</keyword>
<keyword evidence="4 10" id="KW-0812">Transmembrane</keyword>
<feature type="compositionally biased region" description="Low complexity" evidence="9">
    <location>
        <begin position="43"/>
        <end position="58"/>
    </location>
</feature>
<evidence type="ECO:0000256" key="2">
    <source>
        <dbReference type="ARBA" id="ARBA00009829"/>
    </source>
</evidence>
<accession>A0A3S1BAJ1</accession>
<dbReference type="FunFam" id="1.10.10.10:FF:000143">
    <property type="entry name" value="DDRGK domain-containing protein 1"/>
    <property type="match status" value="1"/>
</dbReference>
<evidence type="ECO:0000256" key="3">
    <source>
        <dbReference type="ARBA" id="ARBA00018218"/>
    </source>
</evidence>
<evidence type="ECO:0000256" key="10">
    <source>
        <dbReference type="SAM" id="Phobius"/>
    </source>
</evidence>
<feature type="compositionally biased region" description="Basic residues" evidence="9">
    <location>
        <begin position="60"/>
        <end position="70"/>
    </location>
</feature>
<evidence type="ECO:0000313" key="11">
    <source>
        <dbReference type="EMBL" id="RUS79587.1"/>
    </source>
</evidence>
<dbReference type="AlphaFoldDB" id="A0A3S1BAJ1"/>
<dbReference type="Pfam" id="PF09756">
    <property type="entry name" value="DDRGK"/>
    <property type="match status" value="1"/>
</dbReference>
<evidence type="ECO:0000256" key="9">
    <source>
        <dbReference type="SAM" id="MobiDB-lite"/>
    </source>
</evidence>
<dbReference type="PANTHER" id="PTHR48176">
    <property type="entry name" value="DDRGK DOMAIN-CONTAINING PROTEIN 1"/>
    <property type="match status" value="1"/>
</dbReference>
<reference evidence="11 12" key="1">
    <citation type="submission" date="2019-01" db="EMBL/GenBank/DDBJ databases">
        <title>A draft genome assembly of the solar-powered sea slug Elysia chlorotica.</title>
        <authorList>
            <person name="Cai H."/>
            <person name="Li Q."/>
            <person name="Fang X."/>
            <person name="Li J."/>
            <person name="Curtis N.E."/>
            <person name="Altenburger A."/>
            <person name="Shibata T."/>
            <person name="Feng M."/>
            <person name="Maeda T."/>
            <person name="Schwartz J.A."/>
            <person name="Shigenobu S."/>
            <person name="Lundholm N."/>
            <person name="Nishiyama T."/>
            <person name="Yang H."/>
            <person name="Hasebe M."/>
            <person name="Li S."/>
            <person name="Pierce S.K."/>
            <person name="Wang J."/>
        </authorList>
    </citation>
    <scope>NUCLEOTIDE SEQUENCE [LARGE SCALE GENOMIC DNA]</scope>
    <source>
        <strain evidence="11">EC2010</strain>
        <tissue evidence="11">Whole organism of an adult</tissue>
    </source>
</reference>
<dbReference type="SMART" id="SM01128">
    <property type="entry name" value="DDRGK"/>
    <property type="match status" value="1"/>
</dbReference>
<keyword evidence="8 10" id="KW-0472">Membrane</keyword>
<feature type="transmembrane region" description="Helical" evidence="10">
    <location>
        <begin position="6"/>
        <end position="26"/>
    </location>
</feature>
<evidence type="ECO:0000256" key="1">
    <source>
        <dbReference type="ARBA" id="ARBA00004389"/>
    </source>
</evidence>
<keyword evidence="5" id="KW-0833">Ubl conjugation pathway</keyword>
<dbReference type="SUPFAM" id="SSF46785">
    <property type="entry name" value="Winged helix' DNA-binding domain"/>
    <property type="match status" value="1"/>
</dbReference>
<gene>
    <name evidence="11" type="ORF">EGW08_012658</name>
</gene>
<dbReference type="GO" id="GO:0005789">
    <property type="term" value="C:endoplasmic reticulum membrane"/>
    <property type="evidence" value="ECO:0007669"/>
    <property type="project" value="UniProtKB-SubCell"/>
</dbReference>
<sequence>MAIDPSTVYSVVIGALILIIIVVTLISKFSQSSSGKDERRQAPARAGPPGVGRAAEGPRGMRRRQRPNRMRQRDDDSDEDFEDEVDDPVDAPQSEGKIGAKKMRKLQEKAEKKVMREQEEREREDRKKRQQELDEQKKKQDEIEKQEAAVREEEERIKREEQEKRDHEEYLKMKEMFSVDEEGEGEAEADLNSESLLAQFINYIKETKVVMLEDLAGHFKLKTQDVIQRVQDLQAEGELTGVIDDRGKFIYITMEELEAVARYIRQNGRVSISDLAASSNRLISLEPDTSTLAAKMAAEVAQMVDVEEAAA</sequence>
<feature type="compositionally biased region" description="Basic and acidic residues" evidence="9">
    <location>
        <begin position="105"/>
        <end position="166"/>
    </location>
</feature>
<evidence type="ECO:0000313" key="12">
    <source>
        <dbReference type="Proteomes" id="UP000271974"/>
    </source>
</evidence>
<dbReference type="Gene3D" id="1.10.10.10">
    <property type="entry name" value="Winged helix-like DNA-binding domain superfamily/Winged helix DNA-binding domain"/>
    <property type="match status" value="1"/>
</dbReference>
<dbReference type="EMBL" id="RQTK01000442">
    <property type="protein sequence ID" value="RUS79587.1"/>
    <property type="molecule type" value="Genomic_DNA"/>
</dbReference>
<keyword evidence="12" id="KW-1185">Reference proteome</keyword>
<evidence type="ECO:0000256" key="5">
    <source>
        <dbReference type="ARBA" id="ARBA00022786"/>
    </source>
</evidence>
<comment type="subcellular location">
    <subcellularLocation>
        <location evidence="1">Endoplasmic reticulum membrane</location>
        <topology evidence="1">Single-pass membrane protein</topology>
    </subcellularLocation>
</comment>
<evidence type="ECO:0000256" key="4">
    <source>
        <dbReference type="ARBA" id="ARBA00022692"/>
    </source>
</evidence>
<feature type="compositionally biased region" description="Acidic residues" evidence="9">
    <location>
        <begin position="75"/>
        <end position="89"/>
    </location>
</feature>